<comment type="caution">
    <text evidence="1">The sequence shown here is derived from an EMBL/GenBank/DDBJ whole genome shotgun (WGS) entry which is preliminary data.</text>
</comment>
<protein>
    <submittedName>
        <fullName evidence="1">Uncharacterized protein</fullName>
    </submittedName>
</protein>
<dbReference type="Proteomes" id="UP001359485">
    <property type="component" value="Unassembled WGS sequence"/>
</dbReference>
<reference evidence="1 2" key="1">
    <citation type="submission" date="2023-09" db="EMBL/GenBank/DDBJ databases">
        <title>Genomes of two closely related lineages of the louse Polyplax serrata with different host specificities.</title>
        <authorList>
            <person name="Martinu J."/>
            <person name="Tarabai H."/>
            <person name="Stefka J."/>
            <person name="Hypsa V."/>
        </authorList>
    </citation>
    <scope>NUCLEOTIDE SEQUENCE [LARGE SCALE GENOMIC DNA]</scope>
    <source>
        <strain evidence="1">98ZLc_SE</strain>
    </source>
</reference>
<organism evidence="1 2">
    <name type="scientific">Polyplax serrata</name>
    <name type="common">Common mouse louse</name>
    <dbReference type="NCBI Taxonomy" id="468196"/>
    <lineage>
        <taxon>Eukaryota</taxon>
        <taxon>Metazoa</taxon>
        <taxon>Ecdysozoa</taxon>
        <taxon>Arthropoda</taxon>
        <taxon>Hexapoda</taxon>
        <taxon>Insecta</taxon>
        <taxon>Pterygota</taxon>
        <taxon>Neoptera</taxon>
        <taxon>Paraneoptera</taxon>
        <taxon>Psocodea</taxon>
        <taxon>Troctomorpha</taxon>
        <taxon>Phthiraptera</taxon>
        <taxon>Anoplura</taxon>
        <taxon>Polyplacidae</taxon>
        <taxon>Polyplax</taxon>
    </lineage>
</organism>
<gene>
    <name evidence="1" type="ORF">RUM44_009827</name>
</gene>
<sequence length="107" mass="12395">MSKKVDGQLECNELYLELVPSREQFESGKSISSLFKSELLRRETYAYGIDPFKEEEVETIPMSHPLRNFWFKKPLRNREKHGGTIYTARTVVHFQIDNCAGIVSGKL</sequence>
<dbReference type="EMBL" id="JAWJWF010000045">
    <property type="protein sequence ID" value="KAK6627350.1"/>
    <property type="molecule type" value="Genomic_DNA"/>
</dbReference>
<accession>A0ABR1ATV3</accession>
<proteinExistence type="predicted"/>
<name>A0ABR1ATV3_POLSC</name>
<evidence type="ECO:0000313" key="2">
    <source>
        <dbReference type="Proteomes" id="UP001359485"/>
    </source>
</evidence>
<keyword evidence="2" id="KW-1185">Reference proteome</keyword>
<evidence type="ECO:0000313" key="1">
    <source>
        <dbReference type="EMBL" id="KAK6627350.1"/>
    </source>
</evidence>